<accession>A0AAU6Q4E6</accession>
<dbReference type="AlphaFoldDB" id="A0AAU6Q4E6"/>
<feature type="domain" description="Isochorismatase-like" evidence="1">
    <location>
        <begin position="62"/>
        <end position="131"/>
    </location>
</feature>
<sequence length="140" mass="15438">MTLTPRALVLLSVQRHHLHDHPHERELAREGLRQMGAAREGGELIALVQWDGEEGSPAQTFSKDWTLYPDFRAEAGDVLVRAQQPDAFHGSDLDAALRGRAVRHLTLLGLDSDNLTVTAQSARDLGYDVTVNVLNAGEHE</sequence>
<dbReference type="SUPFAM" id="SSF52499">
    <property type="entry name" value="Isochorismatase-like hydrolases"/>
    <property type="match status" value="1"/>
</dbReference>
<name>A0AAU6Q4E6_9DEIO</name>
<dbReference type="RefSeq" id="WP_339096790.1">
    <property type="nucleotide sequence ID" value="NZ_CP149782.1"/>
</dbReference>
<dbReference type="EMBL" id="CP149782">
    <property type="protein sequence ID" value="WYF45525.1"/>
    <property type="molecule type" value="Genomic_DNA"/>
</dbReference>
<dbReference type="Pfam" id="PF00857">
    <property type="entry name" value="Isochorismatase"/>
    <property type="match status" value="1"/>
</dbReference>
<evidence type="ECO:0000259" key="1">
    <source>
        <dbReference type="Pfam" id="PF00857"/>
    </source>
</evidence>
<protein>
    <submittedName>
        <fullName evidence="2">Isochorismatase family protein</fullName>
    </submittedName>
</protein>
<dbReference type="InterPro" id="IPR036380">
    <property type="entry name" value="Isochorismatase-like_sf"/>
</dbReference>
<evidence type="ECO:0000313" key="2">
    <source>
        <dbReference type="EMBL" id="WYF45525.1"/>
    </source>
</evidence>
<gene>
    <name evidence="2" type="ORF">WDJ50_05200</name>
</gene>
<dbReference type="InterPro" id="IPR000868">
    <property type="entry name" value="Isochorismatase-like_dom"/>
</dbReference>
<dbReference type="Gene3D" id="3.40.50.850">
    <property type="entry name" value="Isochorismatase-like"/>
    <property type="match status" value="1"/>
</dbReference>
<reference evidence="2" key="1">
    <citation type="submission" date="2024-03" db="EMBL/GenBank/DDBJ databases">
        <title>Deinococcus weizhi sp. nov., isolated from human skin.</title>
        <authorList>
            <person name="Wei Z."/>
            <person name="Tian F."/>
            <person name="Yang C."/>
            <person name="Xin L.T."/>
            <person name="Wen Z.J."/>
            <person name="Lan K.C."/>
            <person name="Yu L."/>
            <person name="Zhe W."/>
            <person name="Dan F.D."/>
            <person name="Jun W."/>
            <person name="Rui Z."/>
            <person name="Yong X.J."/>
            <person name="Ting Y."/>
            <person name="Wei X."/>
            <person name="Xu Z.G."/>
            <person name="Xin Z."/>
            <person name="Dong F.G."/>
            <person name="Ni X.M."/>
            <person name="Zheng M.G."/>
            <person name="Chun Y."/>
            <person name="Qian W.X."/>
        </authorList>
    </citation>
    <scope>NUCLEOTIDE SEQUENCE</scope>
    <source>
        <strain evidence="2">VB142</strain>
    </source>
</reference>
<organism evidence="2">
    <name type="scientific">Deinococcus sp. VB142</name>
    <dbReference type="NCBI Taxonomy" id="3112952"/>
    <lineage>
        <taxon>Bacteria</taxon>
        <taxon>Thermotogati</taxon>
        <taxon>Deinococcota</taxon>
        <taxon>Deinococci</taxon>
        <taxon>Deinococcales</taxon>
        <taxon>Deinococcaceae</taxon>
        <taxon>Deinococcus</taxon>
    </lineage>
</organism>
<proteinExistence type="predicted"/>